<protein>
    <submittedName>
        <fullName evidence="2">Uncharacterized protein LOC109059097 isoform X2</fullName>
    </submittedName>
</protein>
<gene>
    <name evidence="2" type="primary">LOC109059097</name>
</gene>
<dbReference type="AlphaFoldDB" id="A0A9R0BC08"/>
<dbReference type="GeneID" id="109059097"/>
<reference evidence="2" key="1">
    <citation type="submission" date="2025-08" db="UniProtKB">
        <authorList>
            <consortium name="RefSeq"/>
        </authorList>
    </citation>
    <scope>IDENTIFICATION</scope>
    <source>
        <tissue evidence="2">Muscle</tissue>
    </source>
</reference>
<name>A0A9R0BC08_CYPCA</name>
<evidence type="ECO:0000313" key="2">
    <source>
        <dbReference type="RefSeq" id="XP_042629512.1"/>
    </source>
</evidence>
<dbReference type="Proteomes" id="UP001155660">
    <property type="component" value="Chromosome A17"/>
</dbReference>
<dbReference type="RefSeq" id="XP_042629512.1">
    <property type="nucleotide sequence ID" value="XM_042773578.1"/>
</dbReference>
<feature type="domain" description="ZSWIM1/3 RNaseH-like" evidence="1">
    <location>
        <begin position="3"/>
        <end position="102"/>
    </location>
</feature>
<evidence type="ECO:0000259" key="1">
    <source>
        <dbReference type="Pfam" id="PF21056"/>
    </source>
</evidence>
<dbReference type="InterPro" id="IPR048324">
    <property type="entry name" value="ZSWIM1-3_RNaseH-like"/>
</dbReference>
<proteinExistence type="predicted"/>
<accession>A0A9R0BC08</accession>
<dbReference type="Pfam" id="PF21056">
    <property type="entry name" value="ZSWIM1-3_RNaseH-like"/>
    <property type="match status" value="1"/>
</dbReference>
<dbReference type="PANTHER" id="PTHR47456:SF4">
    <property type="entry name" value="SWIM-TYPE DOMAIN-CONTAINING PROTEIN"/>
    <property type="match status" value="1"/>
</dbReference>
<sequence length="312" mass="36195">MLLCLQTPWQKRLMRLYGQQMCLLDESYRAGRNSLPLFFLWVRTNVRVGVFVTQTETKEDIAEALKVFQKWNSDWNPSHFMVDFCEAEISALEEVFKGSKVLLCDVHREKARMEWIRKKENGVTSQEEVLKLLQAIADSQTNEEFENNTVTLQQHPDWQSNEKLRRFVSTWLVHAERWVNMFGNENMHVAAFKNKGVKSQKDVLKHSHLKGHRNCSLSETLIVSMNNFLPRSYQKYVELNIKCSSGSRKYSTNVPCYAGHSPRIMSQHIIKRHQESLPFNASDITSAGENVFNVQSQTSLEKHQFLAGVGRI</sequence>
<dbReference type="PANTHER" id="PTHR47456">
    <property type="entry name" value="PHD-TYPE DOMAIN-CONTAINING PROTEIN"/>
    <property type="match status" value="1"/>
</dbReference>
<organism evidence="2">
    <name type="scientific">Cyprinus carpio</name>
    <name type="common">Common carp</name>
    <dbReference type="NCBI Taxonomy" id="7962"/>
    <lineage>
        <taxon>Eukaryota</taxon>
        <taxon>Metazoa</taxon>
        <taxon>Chordata</taxon>
        <taxon>Craniata</taxon>
        <taxon>Vertebrata</taxon>
        <taxon>Euteleostomi</taxon>
        <taxon>Actinopterygii</taxon>
        <taxon>Neopterygii</taxon>
        <taxon>Teleostei</taxon>
        <taxon>Ostariophysi</taxon>
        <taxon>Cypriniformes</taxon>
        <taxon>Cyprinidae</taxon>
        <taxon>Cyprininae</taxon>
        <taxon>Cyprinus</taxon>
    </lineage>
</organism>